<dbReference type="Proteomes" id="UP000664096">
    <property type="component" value="Unassembled WGS sequence"/>
</dbReference>
<keyword evidence="10 15" id="KW-0798">TonB box</keyword>
<dbReference type="RefSeq" id="WP_207142149.1">
    <property type="nucleotide sequence ID" value="NZ_JAEKJZ010000004.1"/>
</dbReference>
<dbReference type="FunFam" id="2.170.130.10:FF:000001">
    <property type="entry name" value="Catecholate siderophore TonB-dependent receptor"/>
    <property type="match status" value="1"/>
</dbReference>
<evidence type="ECO:0000256" key="12">
    <source>
        <dbReference type="ARBA" id="ARBA00023170"/>
    </source>
</evidence>
<keyword evidence="12 19" id="KW-0675">Receptor</keyword>
<gene>
    <name evidence="19" type="ORF">JF539_18220</name>
</gene>
<dbReference type="PANTHER" id="PTHR32552:SF68">
    <property type="entry name" value="FERRICHROME OUTER MEMBRANE TRANSPORTER_PHAGE RECEPTOR"/>
    <property type="match status" value="1"/>
</dbReference>
<evidence type="ECO:0000256" key="5">
    <source>
        <dbReference type="ARBA" id="ARBA00022496"/>
    </source>
</evidence>
<evidence type="ECO:0000313" key="19">
    <source>
        <dbReference type="EMBL" id="MBN9672295.1"/>
    </source>
</evidence>
<dbReference type="InterPro" id="IPR037066">
    <property type="entry name" value="Plug_dom_sf"/>
</dbReference>
<dbReference type="PANTHER" id="PTHR32552">
    <property type="entry name" value="FERRICHROME IRON RECEPTOR-RELATED"/>
    <property type="match status" value="1"/>
</dbReference>
<feature type="domain" description="TonB-dependent receptor-like beta-barrel" evidence="17">
    <location>
        <begin position="249"/>
        <end position="686"/>
    </location>
</feature>
<evidence type="ECO:0000256" key="9">
    <source>
        <dbReference type="ARBA" id="ARBA00023065"/>
    </source>
</evidence>
<evidence type="ECO:0000256" key="11">
    <source>
        <dbReference type="ARBA" id="ARBA00023136"/>
    </source>
</evidence>
<sequence>MKKIGGTTLRLSVSSIALMLSWAQAGHAQQAAGNDGASVLLPEIVVENETDGASQATVGYVARSTGTGAKTNTPIEEIPQSVSIVSRQEMDDQGAQTADEALRYSAGVFAQPYGPDSDTNWFFLRGFDATQTGVFMDGLQLYGFGFGAFYVDSFNLDRVDVLRGAASVLYGGSSPGGIVNYVTKKPTGERLRYTELGVNDAGTAYLGFDIGDRINQAFDYRVSGRIQGGDGYYDLQEGYRGSISPSVTWAPNDSTSLTLLANYTYLDEVHGAASFLPYYGTVKSANFGRIDPEANYTEPDLDAYQRQQFWIGYEFEHEFDNDWAVRQNVRYGYANIHEFNLYPFGYSGFSSTPVLPDPVFSRIVFEHDTQLNTFAVDNQLEGEIETGPVKHDLLFGVDYKYFNMDQVQASATGTTISVTDPAYGSAQPTPVPYIDQNIVQQQIGAYIQDQLRFGDGWIATLNGRYDYVFSDATGTPAYQGRDGALSGRAGLAYEFANGLTPYASAATFFNPLIGSSSAVPFFEPETGEQFEIGLKYRPKWFDGLFTVSLFDLTRRNVVTGPFGAETQIGAVNSRGVEFEAKANITDDLKVTAAVTAYDLEITEDADTSIVGNTPNVVPEQLATLFVEYTHPEGPLEGVTVGGGIRYQGESWADNANTLKVPSATLFDAKVGYERDNWGIDLNVINIADTRYVASCDGVYTCSYGEGRSFRLKAYAKW</sequence>
<evidence type="ECO:0000256" key="14">
    <source>
        <dbReference type="PROSITE-ProRule" id="PRU01360"/>
    </source>
</evidence>
<keyword evidence="8" id="KW-0408">Iron</keyword>
<dbReference type="InterPro" id="IPR010105">
    <property type="entry name" value="TonB_sidphr_rcpt"/>
</dbReference>
<dbReference type="PROSITE" id="PS52016">
    <property type="entry name" value="TONB_DEPENDENT_REC_3"/>
    <property type="match status" value="1"/>
</dbReference>
<evidence type="ECO:0000256" key="10">
    <source>
        <dbReference type="ARBA" id="ARBA00023077"/>
    </source>
</evidence>
<protein>
    <submittedName>
        <fullName evidence="19">TonB-dependent siderophore receptor</fullName>
    </submittedName>
</protein>
<dbReference type="Gene3D" id="2.40.170.20">
    <property type="entry name" value="TonB-dependent receptor, beta-barrel domain"/>
    <property type="match status" value="1"/>
</dbReference>
<comment type="caution">
    <text evidence="19">The sequence shown here is derived from an EMBL/GenBank/DDBJ whole genome shotgun (WGS) entry which is preliminary data.</text>
</comment>
<dbReference type="SUPFAM" id="SSF56935">
    <property type="entry name" value="Porins"/>
    <property type="match status" value="1"/>
</dbReference>
<evidence type="ECO:0000256" key="1">
    <source>
        <dbReference type="ARBA" id="ARBA00004571"/>
    </source>
</evidence>
<evidence type="ECO:0000256" key="3">
    <source>
        <dbReference type="ARBA" id="ARBA00022448"/>
    </source>
</evidence>
<evidence type="ECO:0000256" key="16">
    <source>
        <dbReference type="SAM" id="SignalP"/>
    </source>
</evidence>
<dbReference type="InterPro" id="IPR012910">
    <property type="entry name" value="Plug_dom"/>
</dbReference>
<keyword evidence="7 16" id="KW-0732">Signal</keyword>
<evidence type="ECO:0000256" key="6">
    <source>
        <dbReference type="ARBA" id="ARBA00022692"/>
    </source>
</evidence>
<evidence type="ECO:0000313" key="20">
    <source>
        <dbReference type="Proteomes" id="UP000664096"/>
    </source>
</evidence>
<dbReference type="EMBL" id="JAEKJZ010000004">
    <property type="protein sequence ID" value="MBN9672295.1"/>
    <property type="molecule type" value="Genomic_DNA"/>
</dbReference>
<dbReference type="GO" id="GO:0009279">
    <property type="term" value="C:cell outer membrane"/>
    <property type="evidence" value="ECO:0007669"/>
    <property type="project" value="UniProtKB-SubCell"/>
</dbReference>
<dbReference type="CDD" id="cd01347">
    <property type="entry name" value="ligand_gated_channel"/>
    <property type="match status" value="1"/>
</dbReference>
<dbReference type="GO" id="GO:0038023">
    <property type="term" value="F:signaling receptor activity"/>
    <property type="evidence" value="ECO:0007669"/>
    <property type="project" value="InterPro"/>
</dbReference>
<evidence type="ECO:0000256" key="7">
    <source>
        <dbReference type="ARBA" id="ARBA00022729"/>
    </source>
</evidence>
<dbReference type="InterPro" id="IPR000531">
    <property type="entry name" value="Beta-barrel_TonB"/>
</dbReference>
<keyword evidence="9" id="KW-0406">Ion transport</keyword>
<feature type="chain" id="PRO_5037741083" evidence="16">
    <location>
        <begin position="29"/>
        <end position="717"/>
    </location>
</feature>
<dbReference type="NCBIfam" id="TIGR01783">
    <property type="entry name" value="TonB-siderophor"/>
    <property type="match status" value="1"/>
</dbReference>
<reference evidence="19" key="1">
    <citation type="submission" date="2020-12" db="EMBL/GenBank/DDBJ databases">
        <title>Oil enriched cultivation method for isolating marine PHA-producing bacteria.</title>
        <authorList>
            <person name="Zheng W."/>
            <person name="Yu S."/>
            <person name="Huang Y."/>
        </authorList>
    </citation>
    <scope>NUCLEOTIDE SEQUENCE</scope>
    <source>
        <strain evidence="19">SY-2-12</strain>
    </source>
</reference>
<evidence type="ECO:0000256" key="13">
    <source>
        <dbReference type="ARBA" id="ARBA00023237"/>
    </source>
</evidence>
<feature type="domain" description="TonB-dependent receptor plug" evidence="18">
    <location>
        <begin position="75"/>
        <end position="178"/>
    </location>
</feature>
<dbReference type="AlphaFoldDB" id="A0A939EIE7"/>
<name>A0A939EIE7_9HYPH</name>
<proteinExistence type="inferred from homology"/>
<dbReference type="Gene3D" id="2.170.130.10">
    <property type="entry name" value="TonB-dependent receptor, plug domain"/>
    <property type="match status" value="1"/>
</dbReference>
<evidence type="ECO:0000256" key="15">
    <source>
        <dbReference type="RuleBase" id="RU003357"/>
    </source>
</evidence>
<comment type="subcellular location">
    <subcellularLocation>
        <location evidence="1 14">Cell outer membrane</location>
        <topology evidence="1 14">Multi-pass membrane protein</topology>
    </subcellularLocation>
</comment>
<comment type="similarity">
    <text evidence="2 14 15">Belongs to the TonB-dependent receptor family.</text>
</comment>
<keyword evidence="11 14" id="KW-0472">Membrane</keyword>
<organism evidence="19 20">
    <name type="scientific">Roseibium aggregatum</name>
    <dbReference type="NCBI Taxonomy" id="187304"/>
    <lineage>
        <taxon>Bacteria</taxon>
        <taxon>Pseudomonadati</taxon>
        <taxon>Pseudomonadota</taxon>
        <taxon>Alphaproteobacteria</taxon>
        <taxon>Hyphomicrobiales</taxon>
        <taxon>Stappiaceae</taxon>
        <taxon>Roseibium</taxon>
    </lineage>
</organism>
<evidence type="ECO:0000259" key="18">
    <source>
        <dbReference type="Pfam" id="PF07715"/>
    </source>
</evidence>
<evidence type="ECO:0000256" key="8">
    <source>
        <dbReference type="ARBA" id="ARBA00023004"/>
    </source>
</evidence>
<accession>A0A939EIE7</accession>
<keyword evidence="6 14" id="KW-0812">Transmembrane</keyword>
<dbReference type="GO" id="GO:0015344">
    <property type="term" value="F:siderophore uptake transmembrane transporter activity"/>
    <property type="evidence" value="ECO:0007669"/>
    <property type="project" value="TreeGrafter"/>
</dbReference>
<dbReference type="NCBIfam" id="NF010651">
    <property type="entry name" value="PRK14050.1"/>
    <property type="match status" value="1"/>
</dbReference>
<keyword evidence="13 14" id="KW-0998">Cell outer membrane</keyword>
<evidence type="ECO:0000256" key="4">
    <source>
        <dbReference type="ARBA" id="ARBA00022452"/>
    </source>
</evidence>
<dbReference type="InterPro" id="IPR036942">
    <property type="entry name" value="Beta-barrel_TonB_sf"/>
</dbReference>
<keyword evidence="5" id="KW-0410">Iron transport</keyword>
<keyword evidence="3 14" id="KW-0813">Transport</keyword>
<evidence type="ECO:0000256" key="2">
    <source>
        <dbReference type="ARBA" id="ARBA00009810"/>
    </source>
</evidence>
<dbReference type="GO" id="GO:0015891">
    <property type="term" value="P:siderophore transport"/>
    <property type="evidence" value="ECO:0007669"/>
    <property type="project" value="InterPro"/>
</dbReference>
<keyword evidence="4 14" id="KW-1134">Transmembrane beta strand</keyword>
<evidence type="ECO:0000259" key="17">
    <source>
        <dbReference type="Pfam" id="PF00593"/>
    </source>
</evidence>
<dbReference type="Pfam" id="PF07715">
    <property type="entry name" value="Plug"/>
    <property type="match status" value="1"/>
</dbReference>
<feature type="signal peptide" evidence="16">
    <location>
        <begin position="1"/>
        <end position="28"/>
    </location>
</feature>
<dbReference type="InterPro" id="IPR039426">
    <property type="entry name" value="TonB-dep_rcpt-like"/>
</dbReference>
<dbReference type="Pfam" id="PF00593">
    <property type="entry name" value="TonB_dep_Rec_b-barrel"/>
    <property type="match status" value="1"/>
</dbReference>